<evidence type="ECO:0000259" key="10">
    <source>
        <dbReference type="PROSITE" id="PS51192"/>
    </source>
</evidence>
<dbReference type="SMART" id="SM00490">
    <property type="entry name" value="HELICc"/>
    <property type="match status" value="1"/>
</dbReference>
<dbReference type="InterPro" id="IPR000330">
    <property type="entry name" value="SNF2_N"/>
</dbReference>
<dbReference type="InterPro" id="IPR014001">
    <property type="entry name" value="Helicase_ATP-bd"/>
</dbReference>
<organism evidence="12 13">
    <name type="scientific">Madurella fahalii</name>
    <dbReference type="NCBI Taxonomy" id="1157608"/>
    <lineage>
        <taxon>Eukaryota</taxon>
        <taxon>Fungi</taxon>
        <taxon>Dikarya</taxon>
        <taxon>Ascomycota</taxon>
        <taxon>Pezizomycotina</taxon>
        <taxon>Sordariomycetes</taxon>
        <taxon>Sordariomycetidae</taxon>
        <taxon>Sordariales</taxon>
        <taxon>Sordariales incertae sedis</taxon>
        <taxon>Madurella</taxon>
    </lineage>
</organism>
<keyword evidence="7" id="KW-0238">DNA-binding</keyword>
<feature type="compositionally biased region" description="Basic residues" evidence="9">
    <location>
        <begin position="796"/>
        <end position="808"/>
    </location>
</feature>
<keyword evidence="5" id="KW-0347">Helicase</keyword>
<feature type="compositionally biased region" description="Polar residues" evidence="9">
    <location>
        <begin position="551"/>
        <end position="563"/>
    </location>
</feature>
<evidence type="ECO:0000256" key="5">
    <source>
        <dbReference type="ARBA" id="ARBA00022806"/>
    </source>
</evidence>
<gene>
    <name evidence="12" type="ORF">MFIFM68171_10752</name>
</gene>
<protein>
    <submittedName>
        <fullName evidence="12">ATRX</fullName>
    </submittedName>
</protein>
<dbReference type="CDD" id="cd18007">
    <property type="entry name" value="DEXHc_ATRX-like"/>
    <property type="match status" value="1"/>
</dbReference>
<comment type="caution">
    <text evidence="12">The sequence shown here is derived from an EMBL/GenBank/DDBJ whole genome shotgun (WGS) entry which is preliminary data.</text>
</comment>
<feature type="region of interest" description="Disordered" evidence="9">
    <location>
        <begin position="536"/>
        <end position="598"/>
    </location>
</feature>
<feature type="compositionally biased region" description="Basic and acidic residues" evidence="9">
    <location>
        <begin position="1748"/>
        <end position="1762"/>
    </location>
</feature>
<evidence type="ECO:0000313" key="13">
    <source>
        <dbReference type="Proteomes" id="UP001628179"/>
    </source>
</evidence>
<feature type="domain" description="Helicase ATP-binding" evidence="10">
    <location>
        <begin position="888"/>
        <end position="1076"/>
    </location>
</feature>
<dbReference type="Pfam" id="PF00176">
    <property type="entry name" value="SNF2-rel_dom"/>
    <property type="match status" value="1"/>
</dbReference>
<feature type="region of interest" description="Disordered" evidence="9">
    <location>
        <begin position="101"/>
        <end position="204"/>
    </location>
</feature>
<comment type="subcellular location">
    <subcellularLocation>
        <location evidence="1">Nucleus</location>
    </subcellularLocation>
</comment>
<dbReference type="Gene3D" id="3.40.50.10810">
    <property type="entry name" value="Tandem AAA-ATPase domain"/>
    <property type="match status" value="1"/>
</dbReference>
<feature type="region of interest" description="Disordered" evidence="9">
    <location>
        <begin position="467"/>
        <end position="506"/>
    </location>
</feature>
<feature type="region of interest" description="Disordered" evidence="9">
    <location>
        <begin position="1522"/>
        <end position="1548"/>
    </location>
</feature>
<feature type="compositionally biased region" description="Acidic residues" evidence="9">
    <location>
        <begin position="492"/>
        <end position="506"/>
    </location>
</feature>
<feature type="compositionally biased region" description="Polar residues" evidence="9">
    <location>
        <begin position="753"/>
        <end position="790"/>
    </location>
</feature>
<dbReference type="GeneID" id="98181494"/>
<feature type="region of interest" description="Disordered" evidence="9">
    <location>
        <begin position="1748"/>
        <end position="1811"/>
    </location>
</feature>
<dbReference type="PANTHER" id="PTHR45797:SF1">
    <property type="entry name" value="HELICASE ARIP4"/>
    <property type="match status" value="1"/>
</dbReference>
<dbReference type="InterPro" id="IPR001650">
    <property type="entry name" value="Helicase_C-like"/>
</dbReference>
<dbReference type="PANTHER" id="PTHR45797">
    <property type="entry name" value="RAD54-LIKE"/>
    <property type="match status" value="1"/>
</dbReference>
<keyword evidence="4" id="KW-0378">Hydrolase</keyword>
<dbReference type="InterPro" id="IPR056026">
    <property type="entry name" value="DUF7607"/>
</dbReference>
<proteinExistence type="inferred from homology"/>
<feature type="region of interest" description="Disordered" evidence="9">
    <location>
        <begin position="752"/>
        <end position="818"/>
    </location>
</feature>
<evidence type="ECO:0000256" key="1">
    <source>
        <dbReference type="ARBA" id="ARBA00004123"/>
    </source>
</evidence>
<evidence type="ECO:0000256" key="3">
    <source>
        <dbReference type="ARBA" id="ARBA00022741"/>
    </source>
</evidence>
<dbReference type="PROSITE" id="PS51194">
    <property type="entry name" value="HELICASE_CTER"/>
    <property type="match status" value="1"/>
</dbReference>
<keyword evidence="6" id="KW-0067">ATP-binding</keyword>
<evidence type="ECO:0000259" key="11">
    <source>
        <dbReference type="PROSITE" id="PS51194"/>
    </source>
</evidence>
<feature type="compositionally biased region" description="Low complexity" evidence="9">
    <location>
        <begin position="1601"/>
        <end position="1611"/>
    </location>
</feature>
<feature type="compositionally biased region" description="Basic and acidic residues" evidence="9">
    <location>
        <begin position="809"/>
        <end position="818"/>
    </location>
</feature>
<evidence type="ECO:0000256" key="6">
    <source>
        <dbReference type="ARBA" id="ARBA00022840"/>
    </source>
</evidence>
<dbReference type="InterPro" id="IPR049730">
    <property type="entry name" value="SNF2/RAD54-like_C"/>
</dbReference>
<evidence type="ECO:0000313" key="12">
    <source>
        <dbReference type="EMBL" id="GAB1320542.1"/>
    </source>
</evidence>
<dbReference type="EMBL" id="BAAFSV010000006">
    <property type="protein sequence ID" value="GAB1320542.1"/>
    <property type="molecule type" value="Genomic_DNA"/>
</dbReference>
<evidence type="ECO:0000256" key="9">
    <source>
        <dbReference type="SAM" id="MobiDB-lite"/>
    </source>
</evidence>
<comment type="similarity">
    <text evidence="2">Belongs to the SNF2/RAD54 helicase family.</text>
</comment>
<keyword evidence="3" id="KW-0547">Nucleotide-binding</keyword>
<dbReference type="InterPro" id="IPR038718">
    <property type="entry name" value="SNF2-like_sf"/>
</dbReference>
<dbReference type="Gene3D" id="3.40.50.300">
    <property type="entry name" value="P-loop containing nucleotide triphosphate hydrolases"/>
    <property type="match status" value="1"/>
</dbReference>
<dbReference type="RefSeq" id="XP_070922272.1">
    <property type="nucleotide sequence ID" value="XM_071066171.1"/>
</dbReference>
<feature type="region of interest" description="Disordered" evidence="9">
    <location>
        <begin position="1553"/>
        <end position="1572"/>
    </location>
</feature>
<dbReference type="SMART" id="SM00487">
    <property type="entry name" value="DEXDc"/>
    <property type="match status" value="1"/>
</dbReference>
<feature type="compositionally biased region" description="Low complexity" evidence="9">
    <location>
        <begin position="168"/>
        <end position="186"/>
    </location>
</feature>
<evidence type="ECO:0000256" key="8">
    <source>
        <dbReference type="ARBA" id="ARBA00023242"/>
    </source>
</evidence>
<dbReference type="Proteomes" id="UP001628179">
    <property type="component" value="Unassembled WGS sequence"/>
</dbReference>
<sequence length="1811" mass="202116">MAGDDQSDPFFWDESRVVRELCTPIRSWTAPPVNKLPDPATLEAKLRECGVEGDALLTYADEFSFELLWKYLGITKLSHQLSLKEAIAQFRKRSPRYREWKRSKQLADRGEEDSSLPAGAEPHDQTGPGLPAHLGTASGTSLDNEPAARDAVGPTPVLPELAIPSQGVLSPALSPSAEPSVPPLAEVPEIRNPNQPVAEEPSTKKRRIAPITTTAGPTNNRAFAAIPTEGDVFLMRTANDLLQADGSSGFLGPGTLSRERLTQPEITDNMDVDEHEFSWTRKAIPPGRRIQVAGALKRFLRSNRLDAVTPSIDREGSVLPLFGESDDEESLDSETWREYEEEEQERLAMEARVAADQGRMLSKDKVIEAVDTVIKDLEAQWIAEKQPKCDRKAWKIWQDARRSPNRLGLIHSAKKLRDGADIRVARFAQEIIVQPWFDDSELRQKAAGFLEEGVSEKKYQDWCIGILESPRQPPKPSALPRPTPKPRKELILDDDEEVLTSDSDDIDDFIEYDDNVVTFPNDEMDIDWDQFPAQRAAQLSPGPDLQADSELPQSLPASSSDESGNYLPPMRPTPKKIKPEKTSVPATPGRSIPPNHEVIMIDSSPSPVEMTDEVPGFDCLEDIERIEEIGIQHWQSVEDAERLVVAILGGWSPEKIARIAKAVNNRDHNEVWDKYILPSIENPKVAEQGSVELDLGQLFDAFISKSAQRLRKSFLRPLTTIRFKREQALFGPFCAHLKRIIRHLLAGDIFDTPSRTSPGTSSKQTPPQDAAGTQSPIDGPSYTSDGSSEDAQIPPSKKRRRQTRKRRDKAAEDLRLKNVKLNEERERRARQLREEIAESGSVPGDKSRLIVNETKEAHESLIYVNDRIGSRIKDHQIEGVRFMWNQVVVDSNVRQGCLLAHTMGLGKTMQVITLLVVIAEASASSDESVRSQIPENLRQSKTLILCPAGLVDNWHDEIIIWAPDGALGPVRRVDSTLAKRDRLSTVREWASGGGVLIIGYTLFTSLVQDDEEIATILWETPNIVVGDEAHQLKNPNSQRHQASANFKTMNRIAMTGSPLTNNVMDYYAMINWVAPGYLADIAEFRERYGNPIKEGLYADSDAYQKRRARKLLKVLNETVGPKVHRKDIQVLLQELPTKKEFIITLPLTDLQMGLYETYIVWARSPAARAQVTGQARAWSLVYTLALVLAHPIIFKTVAEAKKEASKRSKKAAEGGEGNEDEIEAPPDVLHDLLAKVAVRHIEDYALSNKIVVLLRILEECKKVGDKVLVFSQSIATLDYLENIFKRRRVVYQRLDGQTPVTARQNSIRKFNTDANSQVYLISTKAGCVGLNIYGANRVVIFDFKYTPAEEQQAIGRAYRLGQTKPVYVYWLTVGGTFEDTIHNNAIFKTQLASRVVDKKNPDPWSKRFAEYFAMPRIPDQEDLSKALGQDQVLDAMLMDQDIGKLVRKITSTETFEKEETYELSAEDQQDVEKMLELQRLRKENPEEYRRREHEMPWQSRIELGMAPPTTSSYQPLSAEMSEPILAPPHPSTNSTAPASTQPRASQGNTQVVKAIMPPPTGNPKGVSTQESRTTDLQPILATGTQYKTPGPLPSPASLTKPSPAGSSPIAASIMSTPNKASFSATALDQDFTALFDVHNKLHREGQCMRYSPNELVNTVKSVLVQKKVEGLPLMDKMQNLQKSSRNPRFAEAMLAGHIKPEQLASMTRPEMDALSTSLDGLSDAQFKQLVWTSKADLNQLRDRLSIKMETERQKAKGSRELNEGEGDVGNRGTQQNRPVRPRPRPFGSATPEGNRGAIRPGDSAESPHIID</sequence>
<evidence type="ECO:0000256" key="4">
    <source>
        <dbReference type="ARBA" id="ARBA00022801"/>
    </source>
</evidence>
<feature type="region of interest" description="Disordered" evidence="9">
    <location>
        <begin position="1583"/>
        <end position="1611"/>
    </location>
</feature>
<keyword evidence="13" id="KW-1185">Reference proteome</keyword>
<dbReference type="CDD" id="cd18793">
    <property type="entry name" value="SF2_C_SNF"/>
    <property type="match status" value="1"/>
</dbReference>
<dbReference type="InterPro" id="IPR027417">
    <property type="entry name" value="P-loop_NTPase"/>
</dbReference>
<feature type="compositionally biased region" description="Polar residues" evidence="9">
    <location>
        <begin position="1531"/>
        <end position="1548"/>
    </location>
</feature>
<keyword evidence="8" id="KW-0539">Nucleus</keyword>
<evidence type="ECO:0000256" key="2">
    <source>
        <dbReference type="ARBA" id="ARBA00007025"/>
    </source>
</evidence>
<name>A0ABQ0GS31_9PEZI</name>
<accession>A0ABQ0GS31</accession>
<reference evidence="12 13" key="1">
    <citation type="submission" date="2024-09" db="EMBL/GenBank/DDBJ databases">
        <title>Itraconazole resistance in Madurella fahalii resulting from another homologue of gene encoding cytochrome P450 14-alpha sterol demethylase (CYP51).</title>
        <authorList>
            <person name="Yoshioka I."/>
            <person name="Fahal A.H."/>
            <person name="Kaneko S."/>
            <person name="Yaguchi T."/>
        </authorList>
    </citation>
    <scope>NUCLEOTIDE SEQUENCE [LARGE SCALE GENOMIC DNA]</scope>
    <source>
        <strain evidence="12 13">IFM 68171</strain>
    </source>
</reference>
<dbReference type="Pfam" id="PF00271">
    <property type="entry name" value="Helicase_C"/>
    <property type="match status" value="1"/>
</dbReference>
<dbReference type="InterPro" id="IPR044574">
    <property type="entry name" value="ARIP4-like"/>
</dbReference>
<evidence type="ECO:0000256" key="7">
    <source>
        <dbReference type="ARBA" id="ARBA00023125"/>
    </source>
</evidence>
<feature type="domain" description="Helicase C-terminal" evidence="11">
    <location>
        <begin position="1252"/>
        <end position="1402"/>
    </location>
</feature>
<dbReference type="PROSITE" id="PS51192">
    <property type="entry name" value="HELICASE_ATP_BIND_1"/>
    <property type="match status" value="1"/>
</dbReference>
<dbReference type="SUPFAM" id="SSF52540">
    <property type="entry name" value="P-loop containing nucleoside triphosphate hydrolases"/>
    <property type="match status" value="2"/>
</dbReference>
<feature type="compositionally biased region" description="Pro residues" evidence="9">
    <location>
        <begin position="471"/>
        <end position="483"/>
    </location>
</feature>
<dbReference type="Pfam" id="PF24580">
    <property type="entry name" value="DUF7607"/>
    <property type="match status" value="1"/>
</dbReference>